<dbReference type="RefSeq" id="XP_016931675.2">
    <property type="nucleotide sequence ID" value="XM_017076186.4"/>
</dbReference>
<feature type="compositionally biased region" description="Low complexity" evidence="1">
    <location>
        <begin position="197"/>
        <end position="210"/>
    </location>
</feature>
<dbReference type="GeneID" id="108011115"/>
<gene>
    <name evidence="3" type="primary">LOC108011115</name>
</gene>
<feature type="compositionally biased region" description="Acidic residues" evidence="1">
    <location>
        <begin position="421"/>
        <end position="437"/>
    </location>
</feature>
<dbReference type="AlphaFoldDB" id="A0AB39ZAY4"/>
<evidence type="ECO:0000313" key="2">
    <source>
        <dbReference type="Proteomes" id="UP001652628"/>
    </source>
</evidence>
<name>A0AB39ZAY4_DROSZ</name>
<reference evidence="3" key="1">
    <citation type="submission" date="2025-08" db="UniProtKB">
        <authorList>
            <consortium name="RefSeq"/>
        </authorList>
    </citation>
    <scope>IDENTIFICATION</scope>
</reference>
<protein>
    <submittedName>
        <fullName evidence="3">Uncharacterized protein</fullName>
    </submittedName>
</protein>
<dbReference type="Proteomes" id="UP001652628">
    <property type="component" value="Chromosome X"/>
</dbReference>
<dbReference type="Gene3D" id="1.10.287.450">
    <property type="entry name" value="Helix hairpin bin"/>
    <property type="match status" value="1"/>
</dbReference>
<proteinExistence type="predicted"/>
<feature type="region of interest" description="Disordered" evidence="1">
    <location>
        <begin position="253"/>
        <end position="273"/>
    </location>
</feature>
<feature type="compositionally biased region" description="Polar residues" evidence="1">
    <location>
        <begin position="218"/>
        <end position="228"/>
    </location>
</feature>
<evidence type="ECO:0000256" key="1">
    <source>
        <dbReference type="SAM" id="MobiDB-lite"/>
    </source>
</evidence>
<sequence>MMLKTVDINGELCVFTCFNEEGEALTFYLHKPEKNLSFAETLFKEEFQERLKMVNPRVKFPEDAARLALLTADPLKVDATGGPMTCMFLKYFMPNAAVPFKWHWNLSPLNGFSFYRKICMNSMSTAGGLRDQISVLIEILRAKDKELQQYRNDGHKLWRVTAVTKPFDIEAFKAEHQNLLDNATAYQQVKDAFAGEPPSCSSSEFSSPVSQDVKHKTPSTGSTISAESMSPKLTPRSKFPLYYGAISPNVLDAPNDKLSPRNRKRKALEANTNHLERKVMERRFNPQLEYKSSQSSQDSDMDEWFTENEPKIKRETIKDAEEPSTSAVITQSSLAKLTKVNATVGKAEIKTKNEGAIETSDTADEDEPLTPRLNSETLELILRHIEAVPEVYDYSKRSIQERKVIDSQVQEIFGDQKQVIDENEGLDSPTENEDTEEEKGSPKQLTELEELKAILLRTTALTKNMIEKHGVNKKEE</sequence>
<feature type="region of interest" description="Disordered" evidence="1">
    <location>
        <begin position="415"/>
        <end position="447"/>
    </location>
</feature>
<feature type="region of interest" description="Disordered" evidence="1">
    <location>
        <begin position="195"/>
        <end position="232"/>
    </location>
</feature>
<keyword evidence="2" id="KW-1185">Reference proteome</keyword>
<organism evidence="2 3">
    <name type="scientific">Drosophila suzukii</name>
    <name type="common">Spotted-wing drosophila fruit fly</name>
    <dbReference type="NCBI Taxonomy" id="28584"/>
    <lineage>
        <taxon>Eukaryota</taxon>
        <taxon>Metazoa</taxon>
        <taxon>Ecdysozoa</taxon>
        <taxon>Arthropoda</taxon>
        <taxon>Hexapoda</taxon>
        <taxon>Insecta</taxon>
        <taxon>Pterygota</taxon>
        <taxon>Neoptera</taxon>
        <taxon>Endopterygota</taxon>
        <taxon>Diptera</taxon>
        <taxon>Brachycera</taxon>
        <taxon>Muscomorpha</taxon>
        <taxon>Ephydroidea</taxon>
        <taxon>Drosophilidae</taxon>
        <taxon>Drosophila</taxon>
        <taxon>Sophophora</taxon>
    </lineage>
</organism>
<evidence type="ECO:0000313" key="3">
    <source>
        <dbReference type="RefSeq" id="XP_016931675.2"/>
    </source>
</evidence>
<accession>A0AB39ZAY4</accession>